<protein>
    <submittedName>
        <fullName evidence="1">Uncharacterized protein</fullName>
    </submittedName>
</protein>
<sequence>MKQYLALTQGSHAPGIAKSEIGGNVYFELKIQFMRELREDTFSENKNDDAYEHLELALDIKINIFYNGLGTMNHQLLDSQGPILGVTPAQALTTIETMLTTPKSGFSNNEKQDTNNSRMAKALTALEAILKIKKKNLKKKNKV</sequence>
<dbReference type="AlphaFoldDB" id="A0A699GV13"/>
<evidence type="ECO:0000313" key="1">
    <source>
        <dbReference type="EMBL" id="GEW37502.1"/>
    </source>
</evidence>
<proteinExistence type="predicted"/>
<organism evidence="1">
    <name type="scientific">Tanacetum cinerariifolium</name>
    <name type="common">Dalmatian daisy</name>
    <name type="synonym">Chrysanthemum cinerariifolium</name>
    <dbReference type="NCBI Taxonomy" id="118510"/>
    <lineage>
        <taxon>Eukaryota</taxon>
        <taxon>Viridiplantae</taxon>
        <taxon>Streptophyta</taxon>
        <taxon>Embryophyta</taxon>
        <taxon>Tracheophyta</taxon>
        <taxon>Spermatophyta</taxon>
        <taxon>Magnoliopsida</taxon>
        <taxon>eudicotyledons</taxon>
        <taxon>Gunneridae</taxon>
        <taxon>Pentapetalae</taxon>
        <taxon>asterids</taxon>
        <taxon>campanulids</taxon>
        <taxon>Asterales</taxon>
        <taxon>Asteraceae</taxon>
        <taxon>Asteroideae</taxon>
        <taxon>Anthemideae</taxon>
        <taxon>Anthemidinae</taxon>
        <taxon>Tanacetum</taxon>
    </lineage>
</organism>
<dbReference type="EMBL" id="BKCJ010055781">
    <property type="protein sequence ID" value="GEW37502.1"/>
    <property type="molecule type" value="Genomic_DNA"/>
</dbReference>
<comment type="caution">
    <text evidence="1">The sequence shown here is derived from an EMBL/GenBank/DDBJ whole genome shotgun (WGS) entry which is preliminary data.</text>
</comment>
<name>A0A699GV13_TANCI</name>
<reference evidence="1" key="1">
    <citation type="journal article" date="2019" name="Sci. Rep.">
        <title>Draft genome of Tanacetum cinerariifolium, the natural source of mosquito coil.</title>
        <authorList>
            <person name="Yamashiro T."/>
            <person name="Shiraishi A."/>
            <person name="Satake H."/>
            <person name="Nakayama K."/>
        </authorList>
    </citation>
    <scope>NUCLEOTIDE SEQUENCE</scope>
</reference>
<gene>
    <name evidence="1" type="ORF">Tci_209478</name>
</gene>
<accession>A0A699GV13</accession>